<dbReference type="Proteomes" id="UP000765509">
    <property type="component" value="Unassembled WGS sequence"/>
</dbReference>
<reference evidence="2" key="1">
    <citation type="submission" date="2021-03" db="EMBL/GenBank/DDBJ databases">
        <title>Draft genome sequence of rust myrtle Austropuccinia psidii MF-1, a brazilian biotype.</title>
        <authorList>
            <person name="Quecine M.C."/>
            <person name="Pachon D.M.R."/>
            <person name="Bonatelli M.L."/>
            <person name="Correr F.H."/>
            <person name="Franceschini L.M."/>
            <person name="Leite T.F."/>
            <person name="Margarido G.R.A."/>
            <person name="Almeida C.A."/>
            <person name="Ferrarezi J.A."/>
            <person name="Labate C.A."/>
        </authorList>
    </citation>
    <scope>NUCLEOTIDE SEQUENCE</scope>
    <source>
        <strain evidence="2">MF-1</strain>
    </source>
</reference>
<name>A0A9Q3BK72_9BASI</name>
<feature type="compositionally biased region" description="Basic and acidic residues" evidence="1">
    <location>
        <begin position="51"/>
        <end position="64"/>
    </location>
</feature>
<evidence type="ECO:0000313" key="2">
    <source>
        <dbReference type="EMBL" id="MBW0467371.1"/>
    </source>
</evidence>
<organism evidence="2 3">
    <name type="scientific">Austropuccinia psidii MF-1</name>
    <dbReference type="NCBI Taxonomy" id="1389203"/>
    <lineage>
        <taxon>Eukaryota</taxon>
        <taxon>Fungi</taxon>
        <taxon>Dikarya</taxon>
        <taxon>Basidiomycota</taxon>
        <taxon>Pucciniomycotina</taxon>
        <taxon>Pucciniomycetes</taxon>
        <taxon>Pucciniales</taxon>
        <taxon>Sphaerophragmiaceae</taxon>
        <taxon>Austropuccinia</taxon>
    </lineage>
</organism>
<comment type="caution">
    <text evidence="2">The sequence shown here is derived from an EMBL/GenBank/DDBJ whole genome shotgun (WGS) entry which is preliminary data.</text>
</comment>
<evidence type="ECO:0000256" key="1">
    <source>
        <dbReference type="SAM" id="MobiDB-lite"/>
    </source>
</evidence>
<proteinExistence type="predicted"/>
<feature type="region of interest" description="Disordered" evidence="1">
    <location>
        <begin position="25"/>
        <end position="71"/>
    </location>
</feature>
<gene>
    <name evidence="2" type="ORF">O181_007086</name>
</gene>
<sequence>MPIQYSPLARQTESQAIAQVVLTPTPRAPLENTPEFPQLRAQFGRSSTIQEGRKRAENSVKEEQSDCTEGVPAPVGALQGTGWPTLSQSNHPFLHQSEPSLLAIIQQRTQIMENLQAASPSEASRPQAFKTPSLKAPECCNGTRPFKVKSLIESCQLIFHNSPENFSKDRKNVLYATSFLIGRAAKSIEPYLPNITNEDPSYLHNSWNLL</sequence>
<protein>
    <submittedName>
        <fullName evidence="2">Uncharacterized protein</fullName>
    </submittedName>
</protein>
<dbReference type="AlphaFoldDB" id="A0A9Q3BK72"/>
<evidence type="ECO:0000313" key="3">
    <source>
        <dbReference type="Proteomes" id="UP000765509"/>
    </source>
</evidence>
<accession>A0A9Q3BK72</accession>
<dbReference type="EMBL" id="AVOT02001562">
    <property type="protein sequence ID" value="MBW0467371.1"/>
    <property type="molecule type" value="Genomic_DNA"/>
</dbReference>
<keyword evidence="3" id="KW-1185">Reference proteome</keyword>